<dbReference type="RefSeq" id="WP_394394387.1">
    <property type="nucleotide sequence ID" value="NZ_JBIGHW010000001.1"/>
</dbReference>
<feature type="domain" description="HTH araC/xylS-type" evidence="5">
    <location>
        <begin position="197"/>
        <end position="295"/>
    </location>
</feature>
<keyword evidence="4" id="KW-0804">Transcription</keyword>
<keyword evidence="7" id="KW-1185">Reference proteome</keyword>
<dbReference type="InterPro" id="IPR009057">
    <property type="entry name" value="Homeodomain-like_sf"/>
</dbReference>
<dbReference type="PANTHER" id="PTHR43280">
    <property type="entry name" value="ARAC-FAMILY TRANSCRIPTIONAL REGULATOR"/>
    <property type="match status" value="1"/>
</dbReference>
<keyword evidence="1" id="KW-0805">Transcription regulation</keyword>
<dbReference type="InterPro" id="IPR047264">
    <property type="entry name" value="Cupin_HpaA-like_N"/>
</dbReference>
<evidence type="ECO:0000313" key="7">
    <source>
        <dbReference type="Proteomes" id="UP001606301"/>
    </source>
</evidence>
<dbReference type="PANTHER" id="PTHR43280:SF32">
    <property type="entry name" value="TRANSCRIPTIONAL REGULATORY PROTEIN"/>
    <property type="match status" value="1"/>
</dbReference>
<evidence type="ECO:0000256" key="4">
    <source>
        <dbReference type="ARBA" id="ARBA00023163"/>
    </source>
</evidence>
<dbReference type="Proteomes" id="UP001606301">
    <property type="component" value="Unassembled WGS sequence"/>
</dbReference>
<dbReference type="InterPro" id="IPR014710">
    <property type="entry name" value="RmlC-like_jellyroll"/>
</dbReference>
<dbReference type="Pfam" id="PF02311">
    <property type="entry name" value="AraC_binding"/>
    <property type="match status" value="1"/>
</dbReference>
<proteinExistence type="predicted"/>
<name>A0ABW7FBN3_9BURK</name>
<dbReference type="EMBL" id="JBIGHW010000001">
    <property type="protein sequence ID" value="MFG6439111.1"/>
    <property type="molecule type" value="Genomic_DNA"/>
</dbReference>
<dbReference type="InterPro" id="IPR011051">
    <property type="entry name" value="RmlC_Cupin_sf"/>
</dbReference>
<comment type="caution">
    <text evidence="6">The sequence shown here is derived from an EMBL/GenBank/DDBJ whole genome shotgun (WGS) entry which is preliminary data.</text>
</comment>
<evidence type="ECO:0000256" key="2">
    <source>
        <dbReference type="ARBA" id="ARBA00023125"/>
    </source>
</evidence>
<evidence type="ECO:0000256" key="3">
    <source>
        <dbReference type="ARBA" id="ARBA00023159"/>
    </source>
</evidence>
<dbReference type="InterPro" id="IPR003313">
    <property type="entry name" value="AraC-bd"/>
</dbReference>
<evidence type="ECO:0000313" key="6">
    <source>
        <dbReference type="EMBL" id="MFG6439111.1"/>
    </source>
</evidence>
<dbReference type="SMART" id="SM00342">
    <property type="entry name" value="HTH_ARAC"/>
    <property type="match status" value="1"/>
</dbReference>
<evidence type="ECO:0000256" key="1">
    <source>
        <dbReference type="ARBA" id="ARBA00023015"/>
    </source>
</evidence>
<dbReference type="Gene3D" id="1.10.10.60">
    <property type="entry name" value="Homeodomain-like"/>
    <property type="match status" value="1"/>
</dbReference>
<accession>A0ABW7FBN3</accession>
<dbReference type="PROSITE" id="PS01124">
    <property type="entry name" value="HTH_ARAC_FAMILY_2"/>
    <property type="match status" value="1"/>
</dbReference>
<dbReference type="SUPFAM" id="SSF51182">
    <property type="entry name" value="RmlC-like cupins"/>
    <property type="match status" value="1"/>
</dbReference>
<reference evidence="6 7" key="1">
    <citation type="submission" date="2024-08" db="EMBL/GenBank/DDBJ databases">
        <authorList>
            <person name="Lu H."/>
        </authorList>
    </citation>
    <scope>NUCLEOTIDE SEQUENCE [LARGE SCALE GENOMIC DNA]</scope>
    <source>
        <strain evidence="6 7">LKC17W</strain>
    </source>
</reference>
<dbReference type="Pfam" id="PF12833">
    <property type="entry name" value="HTH_18"/>
    <property type="match status" value="1"/>
</dbReference>
<dbReference type="CDD" id="cd06999">
    <property type="entry name" value="cupin_HpaA-like_N"/>
    <property type="match status" value="1"/>
</dbReference>
<evidence type="ECO:0000259" key="5">
    <source>
        <dbReference type="PROSITE" id="PS01124"/>
    </source>
</evidence>
<dbReference type="SUPFAM" id="SSF46689">
    <property type="entry name" value="Homeodomain-like"/>
    <property type="match status" value="1"/>
</dbReference>
<dbReference type="InterPro" id="IPR020449">
    <property type="entry name" value="Tscrpt_reg_AraC-type_HTH"/>
</dbReference>
<dbReference type="PRINTS" id="PR00032">
    <property type="entry name" value="HTHARAC"/>
</dbReference>
<gene>
    <name evidence="6" type="ORF">ACG0Z3_00285</name>
</gene>
<dbReference type="Gene3D" id="2.60.120.10">
    <property type="entry name" value="Jelly Rolls"/>
    <property type="match status" value="1"/>
</dbReference>
<organism evidence="6 7">
    <name type="scientific">Pelomonas margarita</name>
    <dbReference type="NCBI Taxonomy" id="3299031"/>
    <lineage>
        <taxon>Bacteria</taxon>
        <taxon>Pseudomonadati</taxon>
        <taxon>Pseudomonadota</taxon>
        <taxon>Betaproteobacteria</taxon>
        <taxon>Burkholderiales</taxon>
        <taxon>Sphaerotilaceae</taxon>
        <taxon>Roseateles</taxon>
    </lineage>
</organism>
<keyword evidence="2" id="KW-0238">DNA-binding</keyword>
<protein>
    <submittedName>
        <fullName evidence="6">Helix-turn-helix domain-containing protein</fullName>
    </submittedName>
</protein>
<dbReference type="InterPro" id="IPR018060">
    <property type="entry name" value="HTH_AraC"/>
</dbReference>
<keyword evidence="3" id="KW-0010">Activator</keyword>
<sequence>MKDRHQDVRPPLYELYGELGRDAALDGLHVESISDRSRLHNWEIGLHRHGGLMQLLLIVRGRALVQIDSHRLALAAPALVWVPPLTIHGFQFEPDTSGHVVTLERDWLRERVAARSGAWAALEHPRALRLARQGPAFQALQPLVAGLGQEYHDTQRWRGQALEGAALLLASLVARQPRLVPATAQVAPEGRPAMHLARYREQVEQHFRSHPEVARLVEPLGITAAQMNRICRSHLHCSALALVHQRLLLEAKRELGYTTLQVRQVADALGFSDPAYFTRFFRRLTGLSPRQWRDTRI</sequence>